<comment type="caution">
    <text evidence="1">The sequence shown here is derived from an EMBL/GenBank/DDBJ whole genome shotgun (WGS) entry which is preliminary data.</text>
</comment>
<organism evidence="1 2">
    <name type="scientific">Trichonephila clavata</name>
    <name type="common">Joro spider</name>
    <name type="synonym">Nephila clavata</name>
    <dbReference type="NCBI Taxonomy" id="2740835"/>
    <lineage>
        <taxon>Eukaryota</taxon>
        <taxon>Metazoa</taxon>
        <taxon>Ecdysozoa</taxon>
        <taxon>Arthropoda</taxon>
        <taxon>Chelicerata</taxon>
        <taxon>Arachnida</taxon>
        <taxon>Araneae</taxon>
        <taxon>Araneomorphae</taxon>
        <taxon>Entelegynae</taxon>
        <taxon>Araneoidea</taxon>
        <taxon>Nephilidae</taxon>
        <taxon>Trichonephila</taxon>
    </lineage>
</organism>
<name>A0A8X6GAQ0_TRICU</name>
<sequence length="189" mass="21774">MSRRRKTQEKRFIDCKNDAPLQKSENISEIIKNMKPCSVPLKRLNLQELANISLSVSTDSSTQLSVILEKHVKKEEEEKIARQHEIKQQREFELEKLRFDSTISSPLTVLIKIVPNFDIRDGNIVLFLILFERRAKRIGVDSCMFSYEGGRENRRDLKFVRIKCGQETLKAVIDTGAQISVVRADVVEG</sequence>
<evidence type="ECO:0000313" key="1">
    <source>
        <dbReference type="EMBL" id="GFQ99792.1"/>
    </source>
</evidence>
<dbReference type="EMBL" id="BMAO01034914">
    <property type="protein sequence ID" value="GFQ99792.1"/>
    <property type="molecule type" value="Genomic_DNA"/>
</dbReference>
<dbReference type="OrthoDB" id="10607032at2759"/>
<dbReference type="AlphaFoldDB" id="A0A8X6GAQ0"/>
<dbReference type="Proteomes" id="UP000887116">
    <property type="component" value="Unassembled WGS sequence"/>
</dbReference>
<accession>A0A8X6GAQ0</accession>
<evidence type="ECO:0008006" key="3">
    <source>
        <dbReference type="Google" id="ProtNLM"/>
    </source>
</evidence>
<evidence type="ECO:0000313" key="2">
    <source>
        <dbReference type="Proteomes" id="UP000887116"/>
    </source>
</evidence>
<keyword evidence="2" id="KW-1185">Reference proteome</keyword>
<gene>
    <name evidence="1" type="ORF">TNCT_349911</name>
</gene>
<reference evidence="1" key="1">
    <citation type="submission" date="2020-07" db="EMBL/GenBank/DDBJ databases">
        <title>Multicomponent nature underlies the extraordinary mechanical properties of spider dragline silk.</title>
        <authorList>
            <person name="Kono N."/>
            <person name="Nakamura H."/>
            <person name="Mori M."/>
            <person name="Yoshida Y."/>
            <person name="Ohtoshi R."/>
            <person name="Malay A.D."/>
            <person name="Moran D.A.P."/>
            <person name="Tomita M."/>
            <person name="Numata K."/>
            <person name="Arakawa K."/>
        </authorList>
    </citation>
    <scope>NUCLEOTIDE SEQUENCE</scope>
</reference>
<proteinExistence type="predicted"/>
<protein>
    <recommendedName>
        <fullName evidence="3">Peptidase A2 domain-containing protein</fullName>
    </recommendedName>
</protein>